<dbReference type="Proteomes" id="UP000284598">
    <property type="component" value="Unassembled WGS sequence"/>
</dbReference>
<feature type="domain" description="BIG2" evidence="3">
    <location>
        <begin position="28"/>
        <end position="98"/>
    </location>
</feature>
<dbReference type="Gene3D" id="3.40.33.10">
    <property type="entry name" value="CAP"/>
    <property type="match status" value="1"/>
</dbReference>
<evidence type="ECO:0000259" key="3">
    <source>
        <dbReference type="SMART" id="SM00635"/>
    </source>
</evidence>
<keyword evidence="2" id="KW-0732">Signal</keyword>
<gene>
    <name evidence="4" type="ORF">DW929_12055</name>
</gene>
<dbReference type="SMART" id="SM00635">
    <property type="entry name" value="BID_2"/>
    <property type="match status" value="2"/>
</dbReference>
<dbReference type="EMBL" id="QSFO01000025">
    <property type="protein sequence ID" value="RHA51881.1"/>
    <property type="molecule type" value="Genomic_DNA"/>
</dbReference>
<proteinExistence type="predicted"/>
<evidence type="ECO:0000256" key="1">
    <source>
        <dbReference type="SAM" id="MobiDB-lite"/>
    </source>
</evidence>
<dbReference type="PANTHER" id="PTHR23019">
    <property type="entry name" value="NUCLEAR PORE MEMBRANE GLYCOPROTEIN GP210-RELATED"/>
    <property type="match status" value="1"/>
</dbReference>
<organism evidence="4 5">
    <name type="scientific">Eubacterium ventriosum</name>
    <dbReference type="NCBI Taxonomy" id="39496"/>
    <lineage>
        <taxon>Bacteria</taxon>
        <taxon>Bacillati</taxon>
        <taxon>Bacillota</taxon>
        <taxon>Clostridia</taxon>
        <taxon>Eubacteriales</taxon>
        <taxon>Eubacteriaceae</taxon>
        <taxon>Eubacterium</taxon>
    </lineage>
</organism>
<dbReference type="AlphaFoldDB" id="A0A413RU78"/>
<dbReference type="InterPro" id="IPR045197">
    <property type="entry name" value="NUP210-like"/>
</dbReference>
<dbReference type="Pfam" id="PF02368">
    <property type="entry name" value="Big_2"/>
    <property type="match status" value="2"/>
</dbReference>
<feature type="domain" description="BIG2" evidence="3">
    <location>
        <begin position="100"/>
        <end position="172"/>
    </location>
</feature>
<accession>A0A413RU78</accession>
<dbReference type="Gene3D" id="2.60.40.1080">
    <property type="match status" value="2"/>
</dbReference>
<comment type="caution">
    <text evidence="4">The sequence shown here is derived from an EMBL/GenBank/DDBJ whole genome shotgun (WGS) entry which is preliminary data.</text>
</comment>
<evidence type="ECO:0000313" key="4">
    <source>
        <dbReference type="EMBL" id="RHA51881.1"/>
    </source>
</evidence>
<feature type="chain" id="PRO_5039627210" description="BIG2 domain-containing protein" evidence="2">
    <location>
        <begin position="25"/>
        <end position="687"/>
    </location>
</feature>
<dbReference type="RefSeq" id="WP_118025880.1">
    <property type="nucleotide sequence ID" value="NZ_QSFO01000025.1"/>
</dbReference>
<dbReference type="PANTHER" id="PTHR23019:SF0">
    <property type="entry name" value="NUCLEAR PORE MEMBRANE GLYCOPROTEIN 210"/>
    <property type="match status" value="1"/>
</dbReference>
<evidence type="ECO:0000313" key="5">
    <source>
        <dbReference type="Proteomes" id="UP000284598"/>
    </source>
</evidence>
<feature type="region of interest" description="Disordered" evidence="1">
    <location>
        <begin position="192"/>
        <end position="224"/>
    </location>
</feature>
<name>A0A413RU78_9FIRM</name>
<reference evidence="4 5" key="1">
    <citation type="submission" date="2018-08" db="EMBL/GenBank/DDBJ databases">
        <title>A genome reference for cultivated species of the human gut microbiota.</title>
        <authorList>
            <person name="Zou Y."/>
            <person name="Xue W."/>
            <person name="Luo G."/>
        </authorList>
    </citation>
    <scope>NUCLEOTIDE SEQUENCE [LARGE SCALE GENOMIC DNA]</scope>
    <source>
        <strain evidence="4 5">AM43-2</strain>
    </source>
</reference>
<dbReference type="InterPro" id="IPR035940">
    <property type="entry name" value="CAP_sf"/>
</dbReference>
<dbReference type="InterPro" id="IPR008964">
    <property type="entry name" value="Invasin/intimin_cell_adhesion"/>
</dbReference>
<dbReference type="InterPro" id="IPR003343">
    <property type="entry name" value="Big_2"/>
</dbReference>
<evidence type="ECO:0000256" key="2">
    <source>
        <dbReference type="SAM" id="SignalP"/>
    </source>
</evidence>
<feature type="signal peptide" evidence="2">
    <location>
        <begin position="1"/>
        <end position="24"/>
    </location>
</feature>
<protein>
    <recommendedName>
        <fullName evidence="3">BIG2 domain-containing protein</fullName>
    </recommendedName>
</protein>
<sequence length="687" mass="76289">MNNFKKIIAMVLSFILLVSTISDVSVLAARQPKLNKKTATIYVGSTLQLKLKNNKKNVTWSSSNKKIATVTKKGKVTGKKAGNVTITAKAGSKKYKCKVTVPQPKLSTTNVAIYIGAKYQLKLKNNKKNVTWSSSNKKIATVTKKGEITGKNAGNVTITAKAGGKKYKCKVIISAKAKADVPVVVAPTTTETTKNPETTVAPTTKTEEVVTPNETTSNTVETTTKPNETVSTETYVDEVIPPTCTTDGKIIRRYSDGRVETLKGADKVGDIIYTDENGELVGHYEHPYVENPVWHTEVEASCNHVGKKYRICERCGEKCFEEIPKIQHTWKDYKKDATCEEVGEEYMYCTVCGEKRNYKTIEAKGHNYVPTKKDATCTEAGYNRTKCTRCGKIIKDETIKALGHKYVSTRIVNPSCTESGEQADICSRCGKVINKEEIPAIGHDWKVFSTCDENFLKNFPFDYNPEMSSDNYGKYELIYMYTRYPTHDEFGQKYRECKKCGYKEYSKVAKLTTPSKYYTISLGGGKTAQVFGYYDREVADLLFEKTNDYRTGNVLAKRIALNKPKAELQKCSDIRAAEASYSYSHTRPNGSSYGSVSEGTGTPILAENLDATGNILNTANKNAEMLLSDFKNSYKHNDILLMTGVKSVGISVFVSEDLGSIPSCMYPIRYAYTTIMDFSSNSGIVEN</sequence>
<dbReference type="SUPFAM" id="SSF49373">
    <property type="entry name" value="Invasin/intimin cell-adhesion fragments"/>
    <property type="match status" value="2"/>
</dbReference>